<dbReference type="InterPro" id="IPR011059">
    <property type="entry name" value="Metal-dep_hydrolase_composite"/>
</dbReference>
<accession>A0A1G5K268</accession>
<dbReference type="PANTHER" id="PTHR43668:SF2">
    <property type="entry name" value="ALLANTOINASE"/>
    <property type="match status" value="1"/>
</dbReference>
<dbReference type="SUPFAM" id="SSF51338">
    <property type="entry name" value="Composite domain of metallo-dependent hydrolases"/>
    <property type="match status" value="1"/>
</dbReference>
<dbReference type="InterPro" id="IPR032466">
    <property type="entry name" value="Metal_Hydrolase"/>
</dbReference>
<dbReference type="Pfam" id="PF01979">
    <property type="entry name" value="Amidohydro_1"/>
    <property type="match status" value="1"/>
</dbReference>
<dbReference type="Gene3D" id="3.20.20.140">
    <property type="entry name" value="Metal-dependent hydrolases"/>
    <property type="match status" value="1"/>
</dbReference>
<dbReference type="AlphaFoldDB" id="A0A1G5K268"/>
<dbReference type="GO" id="GO:0004038">
    <property type="term" value="F:allantoinase activity"/>
    <property type="evidence" value="ECO:0007669"/>
    <property type="project" value="TreeGrafter"/>
</dbReference>
<organism evidence="2 3">
    <name type="scientific">Microvirga guangxiensis</name>
    <dbReference type="NCBI Taxonomy" id="549386"/>
    <lineage>
        <taxon>Bacteria</taxon>
        <taxon>Pseudomonadati</taxon>
        <taxon>Pseudomonadota</taxon>
        <taxon>Alphaproteobacteria</taxon>
        <taxon>Hyphomicrobiales</taxon>
        <taxon>Methylobacteriaceae</taxon>
        <taxon>Microvirga</taxon>
    </lineage>
</organism>
<name>A0A1G5K268_9HYPH</name>
<evidence type="ECO:0000313" key="2">
    <source>
        <dbReference type="EMBL" id="SCY94190.1"/>
    </source>
</evidence>
<dbReference type="RefSeq" id="WP_091136013.1">
    <property type="nucleotide sequence ID" value="NZ_FMVJ01000008.1"/>
</dbReference>
<dbReference type="SUPFAM" id="SSF51556">
    <property type="entry name" value="Metallo-dependent hydrolases"/>
    <property type="match status" value="1"/>
</dbReference>
<dbReference type="InterPro" id="IPR050138">
    <property type="entry name" value="DHOase/Allantoinase_Hydrolase"/>
</dbReference>
<dbReference type="STRING" id="549386.SAMN02927923_02979"/>
<dbReference type="GO" id="GO:0006145">
    <property type="term" value="P:purine nucleobase catabolic process"/>
    <property type="evidence" value="ECO:0007669"/>
    <property type="project" value="TreeGrafter"/>
</dbReference>
<dbReference type="GO" id="GO:0005737">
    <property type="term" value="C:cytoplasm"/>
    <property type="evidence" value="ECO:0007669"/>
    <property type="project" value="TreeGrafter"/>
</dbReference>
<sequence length="459" mass="49138">MSIDLVVRGTVVTPDAILRKGWVAIKGGAIHSVGSGEAPAAKETHDAGDAYVLPGIIDGQTHAGSYMGLPGIEPTTRSAIAGGVTTLVDMPYDNPEPLSSGAQFSAKVEAIHRYAHANVALYGTIMPGQPLDEVSQLVECGVIGFKISAFESSPTRFPRIDAAMTLDLLEALAATDLPLGLHNEDQEIVRSRVARARAAGSNGIAAHSPSRPPAAELASTAHFLELAASAGAHAHIVHISVPRGFQLVDHYARDGYRATGELCVHYLWFDPDRDGDGLGARMKVNPPIRPGQIESLWQELIDGRIAFVSSDHSSWPIDNKFTDSIFDAGAGVPGMETLLPAFFTVAKEHGADAARMTADYLAERPARFFGLWPQKGALRPGADADIAIFEEMETIWDSSRAEDGLCWSPYDGRRFAGRVVRTYLGGNLAYDGNSIVNKLGAGRFVARGASKWFQKDKAQ</sequence>
<proteinExistence type="predicted"/>
<reference evidence="2 3" key="1">
    <citation type="submission" date="2016-10" db="EMBL/GenBank/DDBJ databases">
        <authorList>
            <person name="de Groot N.N."/>
        </authorList>
    </citation>
    <scope>NUCLEOTIDE SEQUENCE [LARGE SCALE GENOMIC DNA]</scope>
    <source>
        <strain evidence="2 3">CGMCC 1.7666</strain>
    </source>
</reference>
<dbReference type="OrthoDB" id="9775759at2"/>
<gene>
    <name evidence="2" type="ORF">SAMN02927923_02979</name>
</gene>
<evidence type="ECO:0000259" key="1">
    <source>
        <dbReference type="Pfam" id="PF01979"/>
    </source>
</evidence>
<dbReference type="InterPro" id="IPR006680">
    <property type="entry name" value="Amidohydro-rel"/>
</dbReference>
<dbReference type="PANTHER" id="PTHR43668">
    <property type="entry name" value="ALLANTOINASE"/>
    <property type="match status" value="1"/>
</dbReference>
<dbReference type="EMBL" id="FMVJ01000008">
    <property type="protein sequence ID" value="SCY94190.1"/>
    <property type="molecule type" value="Genomic_DNA"/>
</dbReference>
<evidence type="ECO:0000313" key="3">
    <source>
        <dbReference type="Proteomes" id="UP000199569"/>
    </source>
</evidence>
<feature type="domain" description="Amidohydrolase-related" evidence="1">
    <location>
        <begin position="51"/>
        <end position="427"/>
    </location>
</feature>
<dbReference type="Proteomes" id="UP000199569">
    <property type="component" value="Unassembled WGS sequence"/>
</dbReference>
<keyword evidence="3" id="KW-1185">Reference proteome</keyword>
<protein>
    <submittedName>
        <fullName evidence="2">Allantoinase</fullName>
    </submittedName>
</protein>
<dbReference type="Gene3D" id="2.30.40.10">
    <property type="entry name" value="Urease, subunit C, domain 1"/>
    <property type="match status" value="1"/>
</dbReference>